<protein>
    <submittedName>
        <fullName evidence="2">BBE domain-containing protein</fullName>
    </submittedName>
</protein>
<dbReference type="Pfam" id="PF08031">
    <property type="entry name" value="BBE"/>
    <property type="match status" value="1"/>
</dbReference>
<dbReference type="InterPro" id="IPR012951">
    <property type="entry name" value="BBE"/>
</dbReference>
<sequence length="41" mass="4947">MINLVLIEAYYGNNFEKIREVKTKYNPENLFHFPQSIPPYD</sequence>
<gene>
    <name evidence="2" type="ORF">H9655_04815</name>
</gene>
<evidence type="ECO:0000259" key="1">
    <source>
        <dbReference type="Pfam" id="PF08031"/>
    </source>
</evidence>
<dbReference type="InterPro" id="IPR016169">
    <property type="entry name" value="FAD-bd_PCMH_sub2"/>
</dbReference>
<feature type="domain" description="Berberine/berberine-like" evidence="1">
    <location>
        <begin position="8"/>
        <end position="38"/>
    </location>
</feature>
<dbReference type="EMBL" id="JACSQT010000002">
    <property type="protein sequence ID" value="MBD7936339.1"/>
    <property type="molecule type" value="Genomic_DNA"/>
</dbReference>
<evidence type="ECO:0000313" key="3">
    <source>
        <dbReference type="Proteomes" id="UP000657931"/>
    </source>
</evidence>
<reference evidence="2 3" key="1">
    <citation type="submission" date="2020-08" db="EMBL/GenBank/DDBJ databases">
        <title>A Genomic Blueprint of the Chicken Gut Microbiome.</title>
        <authorList>
            <person name="Gilroy R."/>
            <person name="Ravi A."/>
            <person name="Getino M."/>
            <person name="Pursley I."/>
            <person name="Horton D.L."/>
            <person name="Alikhan N.-F."/>
            <person name="Baker D."/>
            <person name="Gharbi K."/>
            <person name="Hall N."/>
            <person name="Watson M."/>
            <person name="Adriaenssens E.M."/>
            <person name="Foster-Nyarko E."/>
            <person name="Jarju S."/>
            <person name="Secka A."/>
            <person name="Antonio M."/>
            <person name="Oren A."/>
            <person name="Chaudhuri R."/>
            <person name="La Ragione R.M."/>
            <person name="Hildebrand F."/>
            <person name="Pallen M.J."/>
        </authorList>
    </citation>
    <scope>NUCLEOTIDE SEQUENCE [LARGE SCALE GENOMIC DNA]</scope>
    <source>
        <strain evidence="2 3">Sa5YUA1</strain>
    </source>
</reference>
<accession>A0ABR8QLF3</accession>
<keyword evidence="3" id="KW-1185">Reference proteome</keyword>
<dbReference type="Proteomes" id="UP000657931">
    <property type="component" value="Unassembled WGS sequence"/>
</dbReference>
<organism evidence="2 3">
    <name type="scientific">Cytobacillus stercorigallinarum</name>
    <dbReference type="NCBI Taxonomy" id="2762240"/>
    <lineage>
        <taxon>Bacteria</taxon>
        <taxon>Bacillati</taxon>
        <taxon>Bacillota</taxon>
        <taxon>Bacilli</taxon>
        <taxon>Bacillales</taxon>
        <taxon>Bacillaceae</taxon>
        <taxon>Cytobacillus</taxon>
    </lineage>
</organism>
<dbReference type="Gene3D" id="3.30.465.10">
    <property type="match status" value="1"/>
</dbReference>
<name>A0ABR8QLF3_9BACI</name>
<comment type="caution">
    <text evidence="2">The sequence shown here is derived from an EMBL/GenBank/DDBJ whole genome shotgun (WGS) entry which is preliminary data.</text>
</comment>
<proteinExistence type="predicted"/>
<evidence type="ECO:0000313" key="2">
    <source>
        <dbReference type="EMBL" id="MBD7936339.1"/>
    </source>
</evidence>